<dbReference type="EMBL" id="BJXW01000011">
    <property type="protein sequence ID" value="GEN30828.1"/>
    <property type="molecule type" value="Genomic_DNA"/>
</dbReference>
<accession>A0A511UYH9</accession>
<comment type="caution">
    <text evidence="1">The sequence shown here is derived from an EMBL/GenBank/DDBJ whole genome shotgun (WGS) entry which is preliminary data.</text>
</comment>
<evidence type="ECO:0000313" key="2">
    <source>
        <dbReference type="Proteomes" id="UP000321491"/>
    </source>
</evidence>
<reference evidence="1 2" key="1">
    <citation type="submission" date="2019-07" db="EMBL/GenBank/DDBJ databases">
        <title>Whole genome shotgun sequence of Cerasibacillus quisquiliarum NBRC 102429.</title>
        <authorList>
            <person name="Hosoyama A."/>
            <person name="Uohara A."/>
            <person name="Ohji S."/>
            <person name="Ichikawa N."/>
        </authorList>
    </citation>
    <scope>NUCLEOTIDE SEQUENCE [LARGE SCALE GENOMIC DNA]</scope>
    <source>
        <strain evidence="1 2">NBRC 102429</strain>
    </source>
</reference>
<proteinExistence type="predicted"/>
<name>A0A511UYH9_9BACI</name>
<sequence>MVYVGKMVLTLMQPAVSFAANKLIKDVHIANNDISRGVDIQWNDLNLHQIYKQGSGTFPAILIMR</sequence>
<organism evidence="1 2">
    <name type="scientific">Cerasibacillus quisquiliarum</name>
    <dbReference type="NCBI Taxonomy" id="227865"/>
    <lineage>
        <taxon>Bacteria</taxon>
        <taxon>Bacillati</taxon>
        <taxon>Bacillota</taxon>
        <taxon>Bacilli</taxon>
        <taxon>Bacillales</taxon>
        <taxon>Bacillaceae</taxon>
        <taxon>Cerasibacillus</taxon>
    </lineage>
</organism>
<dbReference type="AlphaFoldDB" id="A0A511UYH9"/>
<keyword evidence="2" id="KW-1185">Reference proteome</keyword>
<gene>
    <name evidence="1" type="ORF">CQU01_10660</name>
</gene>
<dbReference type="Proteomes" id="UP000321491">
    <property type="component" value="Unassembled WGS sequence"/>
</dbReference>
<evidence type="ECO:0000313" key="1">
    <source>
        <dbReference type="EMBL" id="GEN30828.1"/>
    </source>
</evidence>
<protein>
    <submittedName>
        <fullName evidence="1">Uncharacterized protein</fullName>
    </submittedName>
</protein>